<evidence type="ECO:0000256" key="18">
    <source>
        <dbReference type="ARBA" id="ARBA00023157"/>
    </source>
</evidence>
<dbReference type="EMBL" id="CABPRJ010001896">
    <property type="protein sequence ID" value="VVC39572.1"/>
    <property type="molecule type" value="Genomic_DNA"/>
</dbReference>
<evidence type="ECO:0000256" key="3">
    <source>
        <dbReference type="ARBA" id="ARBA00004609"/>
    </source>
</evidence>
<keyword evidence="20" id="KW-0449">Lipoprotein</keyword>
<comment type="catalytic activity">
    <reaction evidence="1">
        <text>Release of an N-terminal amino acid, Xaa-|-Yaa- from a peptide, amide or arylamide. Xaa is preferably Ala, but may be most amino acids including Pro (slow action). When a terminal hydrophobic residue is followed by a prolyl residue, the two may be released as an intact Xaa-Pro dipeptide.</text>
        <dbReference type="EC" id="3.4.11.2"/>
    </reaction>
</comment>
<dbReference type="Gene3D" id="1.25.50.20">
    <property type="match status" value="1"/>
</dbReference>
<evidence type="ECO:0000256" key="20">
    <source>
        <dbReference type="ARBA" id="ARBA00023288"/>
    </source>
</evidence>
<keyword evidence="11" id="KW-0732">Signal</keyword>
<evidence type="ECO:0000259" key="26">
    <source>
        <dbReference type="Pfam" id="PF11838"/>
    </source>
</evidence>
<keyword evidence="17" id="KW-0472">Membrane</keyword>
<keyword evidence="9" id="KW-0812">Transmembrane</keyword>
<keyword evidence="8 24" id="KW-0645">Protease</keyword>
<keyword evidence="16 24" id="KW-0482">Metalloprotease</keyword>
<dbReference type="PANTHER" id="PTHR11533:SF253">
    <property type="entry name" value="AMINOPEPTIDASE-RELATED"/>
    <property type="match status" value="1"/>
</dbReference>
<feature type="active site" description="Proton acceptor" evidence="21">
    <location>
        <position position="348"/>
    </location>
</feature>
<proteinExistence type="inferred from homology"/>
<evidence type="ECO:0000259" key="25">
    <source>
        <dbReference type="Pfam" id="PF01433"/>
    </source>
</evidence>
<keyword evidence="19" id="KW-0325">Glycoprotein</keyword>
<feature type="binding site" evidence="22">
    <location>
        <position position="351"/>
    </location>
    <ligand>
        <name>Zn(2+)</name>
        <dbReference type="ChEBI" id="CHEBI:29105"/>
        <note>catalytic</note>
    </ligand>
</feature>
<dbReference type="AlphaFoldDB" id="A0A5E4NDA5"/>
<reference evidence="28 29" key="1">
    <citation type="submission" date="2019-08" db="EMBL/GenBank/DDBJ databases">
        <authorList>
            <person name="Alioto T."/>
            <person name="Alioto T."/>
            <person name="Gomez Garrido J."/>
        </authorList>
    </citation>
    <scope>NUCLEOTIDE SEQUENCE [LARGE SCALE GENOMIC DNA]</scope>
</reference>
<evidence type="ECO:0000313" key="29">
    <source>
        <dbReference type="Proteomes" id="UP000325440"/>
    </source>
</evidence>
<dbReference type="GO" id="GO:0042277">
    <property type="term" value="F:peptide binding"/>
    <property type="evidence" value="ECO:0007669"/>
    <property type="project" value="TreeGrafter"/>
</dbReference>
<dbReference type="GO" id="GO:0005615">
    <property type="term" value="C:extracellular space"/>
    <property type="evidence" value="ECO:0007669"/>
    <property type="project" value="TreeGrafter"/>
</dbReference>
<keyword evidence="14" id="KW-0735">Signal-anchor</keyword>
<dbReference type="GO" id="GO:0070006">
    <property type="term" value="F:metalloaminopeptidase activity"/>
    <property type="evidence" value="ECO:0007669"/>
    <property type="project" value="TreeGrafter"/>
</dbReference>
<dbReference type="GO" id="GO:0006508">
    <property type="term" value="P:proteolysis"/>
    <property type="evidence" value="ECO:0007669"/>
    <property type="project" value="UniProtKB-KW"/>
</dbReference>
<evidence type="ECO:0000259" key="27">
    <source>
        <dbReference type="Pfam" id="PF17900"/>
    </source>
</evidence>
<dbReference type="GO" id="GO:0016285">
    <property type="term" value="F:alanyl aminopeptidase activity"/>
    <property type="evidence" value="ECO:0007669"/>
    <property type="project" value="UniProtKB-EC"/>
</dbReference>
<keyword evidence="29" id="KW-1185">Reference proteome</keyword>
<evidence type="ECO:0000256" key="12">
    <source>
        <dbReference type="ARBA" id="ARBA00022801"/>
    </source>
</evidence>
<dbReference type="InterPro" id="IPR024571">
    <property type="entry name" value="ERAP1-like_C_dom"/>
</dbReference>
<dbReference type="InterPro" id="IPR027268">
    <property type="entry name" value="Peptidase_M4/M1_CTD_sf"/>
</dbReference>
<dbReference type="Pfam" id="PF17900">
    <property type="entry name" value="Peptidase_M1_N"/>
    <property type="match status" value="1"/>
</dbReference>
<dbReference type="SUPFAM" id="SSF63737">
    <property type="entry name" value="Leukotriene A4 hydrolase N-terminal domain"/>
    <property type="match status" value="1"/>
</dbReference>
<dbReference type="Proteomes" id="UP000325440">
    <property type="component" value="Unassembled WGS sequence"/>
</dbReference>
<evidence type="ECO:0000256" key="7">
    <source>
        <dbReference type="ARBA" id="ARBA00022622"/>
    </source>
</evidence>
<evidence type="ECO:0000256" key="21">
    <source>
        <dbReference type="PIRSR" id="PIRSR634016-1"/>
    </source>
</evidence>
<evidence type="ECO:0000256" key="22">
    <source>
        <dbReference type="PIRSR" id="PIRSR634016-3"/>
    </source>
</evidence>
<dbReference type="InterPro" id="IPR001930">
    <property type="entry name" value="Peptidase_M1"/>
</dbReference>
<sequence>MIIALCVTSTGLNMQAIKMRFIISLTLLWAVVCSALNSSEFRLPDNFKPISYRLDVTTHLDDKFVFEGVVDIKIICSQDTDTVVLHSSNLNINTKGVVVANNDGKIFPVSSIEFISKNELMFVKSSEKLKSGGEYVLTIPFTGNITDDLVGYYKSSYLDKDTNQTKWLAVTQFEPADARRAFPCFDEPAMKATFKIRLGHQKDLTSVSNMRLLKTTPMPSNPDYVLDEFEDSVPMSTYLVAYMVSDFAFVDSESQDDEVKFRILARKGAVDQTELAKLAGPLVLKYYEDYFDEKFPLTKQDMVAIPDFSAGAMENWGLVTYRETELLIDPTVATSANIHRVAEVIAHELAHQWFGNLVTMKWWTDLWLNEGFATYVAARGVDFLYPEWNSFQVETAQNFLQVLGLDSLKTSHPVSVPVGHPDEIAQIFDTISYTKGSFLLHMMNSFLGEETFKQGIRNYIDKHKFSNAEQDDLWSSLTDEAHRVGSLDKNTTVKEIMDTWTLQTGYPVLKVTRDYSSGMVTLSQERYLAIKPNVTDQKSCWMIPLTMTNSADVNFNNTKAEIFLDCKTNVTLSMSKDIGWIIFNMQMAGLFRVLYDSRNWMGIISTLNDPNGFEKIHTLNRVQLINDIFSFSKTGDVEYGIAFHMLKYLKHEKEYLPWMAALNGLEPINKLLKRTSNQGEVQNYMRRLLSPVYTNFRNMNEEVKGFEEIRFKNMIIAQACRNQMKDCIHQSLELFSNWMTAEDPDNNNLLPRELKSIIYCQAIKNGGVDEWDFLWERYQRSNIASEKAKLLSALGCSSETWLLNRYLNWTIGDNAVIRKQDAITVFYSVASSDIGFYVAKDFLYRKIADISQYFQPRGDRVGRYVSVIGSQMKTVEELDEIQTFIDKSPSYLKGADLTINQTIETIKINIEWTDKFYKQIITHML</sequence>
<dbReference type="InterPro" id="IPR042097">
    <property type="entry name" value="Aminopeptidase_N-like_N_sf"/>
</dbReference>
<evidence type="ECO:0000256" key="4">
    <source>
        <dbReference type="ARBA" id="ARBA00010136"/>
    </source>
</evidence>
<dbReference type="InterPro" id="IPR045357">
    <property type="entry name" value="Aminopeptidase_N-like_N"/>
</dbReference>
<feature type="binding site" evidence="22">
    <location>
        <position position="347"/>
    </location>
    <ligand>
        <name>Zn(2+)</name>
        <dbReference type="ChEBI" id="CHEBI:29105"/>
        <note>catalytic</note>
    </ligand>
</feature>
<evidence type="ECO:0000256" key="11">
    <source>
        <dbReference type="ARBA" id="ARBA00022729"/>
    </source>
</evidence>
<keyword evidence="5 24" id="KW-0031">Aminopeptidase</keyword>
<dbReference type="InterPro" id="IPR034016">
    <property type="entry name" value="M1_APN-typ"/>
</dbReference>
<keyword evidence="10 22" id="KW-0479">Metal-binding</keyword>
<comment type="cofactor">
    <cofactor evidence="22 24">
        <name>Zn(2+)</name>
        <dbReference type="ChEBI" id="CHEBI:29105"/>
    </cofactor>
    <text evidence="22 24">Binds 1 zinc ion per subunit.</text>
</comment>
<accession>A0A5E4NDA5</accession>
<feature type="domain" description="ERAP1-like C-terminal" evidence="26">
    <location>
        <begin position="580"/>
        <end position="907"/>
    </location>
</feature>
<evidence type="ECO:0000256" key="17">
    <source>
        <dbReference type="ARBA" id="ARBA00023136"/>
    </source>
</evidence>
<dbReference type="FunFam" id="1.10.390.10:FF:000001">
    <property type="entry name" value="Aminopeptidase"/>
    <property type="match status" value="1"/>
</dbReference>
<evidence type="ECO:0000256" key="24">
    <source>
        <dbReference type="RuleBase" id="RU364040"/>
    </source>
</evidence>
<dbReference type="CDD" id="cd09601">
    <property type="entry name" value="M1_APN-Q_like"/>
    <property type="match status" value="1"/>
</dbReference>
<feature type="domain" description="Aminopeptidase N-like N-terminal" evidence="27">
    <location>
        <begin position="48"/>
        <end position="239"/>
    </location>
</feature>
<dbReference type="Gene3D" id="1.10.390.10">
    <property type="entry name" value="Neutral Protease Domain 2"/>
    <property type="match status" value="1"/>
</dbReference>
<evidence type="ECO:0000256" key="14">
    <source>
        <dbReference type="ARBA" id="ARBA00022968"/>
    </source>
</evidence>
<feature type="domain" description="Peptidase M1 membrane alanine aminopeptidase" evidence="25">
    <location>
        <begin position="283"/>
        <end position="500"/>
    </location>
</feature>
<dbReference type="SUPFAM" id="SSF55486">
    <property type="entry name" value="Metalloproteases ('zincins'), catalytic domain"/>
    <property type="match status" value="1"/>
</dbReference>
<dbReference type="GO" id="GO:0008270">
    <property type="term" value="F:zinc ion binding"/>
    <property type="evidence" value="ECO:0007669"/>
    <property type="project" value="UniProtKB-UniRule"/>
</dbReference>
<keyword evidence="7" id="KW-0336">GPI-anchor</keyword>
<protein>
    <recommendedName>
        <fullName evidence="24">Aminopeptidase</fullName>
        <ecNumber evidence="24">3.4.11.-</ecNumber>
    </recommendedName>
</protein>
<keyword evidence="6" id="KW-1003">Cell membrane</keyword>
<dbReference type="Pfam" id="PF01433">
    <property type="entry name" value="Peptidase_M1"/>
    <property type="match status" value="1"/>
</dbReference>
<keyword evidence="13 22" id="KW-0862">Zinc</keyword>
<name>A0A5E4NDA5_9HEMI</name>
<evidence type="ECO:0000256" key="19">
    <source>
        <dbReference type="ARBA" id="ARBA00023180"/>
    </source>
</evidence>
<keyword evidence="18" id="KW-1015">Disulfide bond</keyword>
<dbReference type="GO" id="GO:0005737">
    <property type="term" value="C:cytoplasm"/>
    <property type="evidence" value="ECO:0007669"/>
    <property type="project" value="TreeGrafter"/>
</dbReference>
<dbReference type="InterPro" id="IPR050344">
    <property type="entry name" value="Peptidase_M1_aminopeptidases"/>
</dbReference>
<evidence type="ECO:0000256" key="1">
    <source>
        <dbReference type="ARBA" id="ARBA00000098"/>
    </source>
</evidence>
<evidence type="ECO:0000256" key="15">
    <source>
        <dbReference type="ARBA" id="ARBA00022989"/>
    </source>
</evidence>
<dbReference type="GO" id="GO:0005886">
    <property type="term" value="C:plasma membrane"/>
    <property type="evidence" value="ECO:0007669"/>
    <property type="project" value="UniProtKB-SubCell"/>
</dbReference>
<dbReference type="InterPro" id="IPR014782">
    <property type="entry name" value="Peptidase_M1_dom"/>
</dbReference>
<keyword evidence="12 24" id="KW-0378">Hydrolase</keyword>
<evidence type="ECO:0000256" key="8">
    <source>
        <dbReference type="ARBA" id="ARBA00022670"/>
    </source>
</evidence>
<dbReference type="GO" id="GO:0098552">
    <property type="term" value="C:side of membrane"/>
    <property type="evidence" value="ECO:0007669"/>
    <property type="project" value="UniProtKB-KW"/>
</dbReference>
<dbReference type="EC" id="3.4.11.-" evidence="24"/>
<evidence type="ECO:0000256" key="9">
    <source>
        <dbReference type="ARBA" id="ARBA00022692"/>
    </source>
</evidence>
<evidence type="ECO:0000256" key="6">
    <source>
        <dbReference type="ARBA" id="ARBA00022475"/>
    </source>
</evidence>
<organism evidence="28 29">
    <name type="scientific">Cinara cedri</name>
    <dbReference type="NCBI Taxonomy" id="506608"/>
    <lineage>
        <taxon>Eukaryota</taxon>
        <taxon>Metazoa</taxon>
        <taxon>Ecdysozoa</taxon>
        <taxon>Arthropoda</taxon>
        <taxon>Hexapoda</taxon>
        <taxon>Insecta</taxon>
        <taxon>Pterygota</taxon>
        <taxon>Neoptera</taxon>
        <taxon>Paraneoptera</taxon>
        <taxon>Hemiptera</taxon>
        <taxon>Sternorrhyncha</taxon>
        <taxon>Aphidomorpha</taxon>
        <taxon>Aphidoidea</taxon>
        <taxon>Aphididae</taxon>
        <taxon>Lachninae</taxon>
        <taxon>Cinara</taxon>
    </lineage>
</organism>
<dbReference type="FunFam" id="2.60.40.1910:FF:000008">
    <property type="entry name" value="Aminopeptidase"/>
    <property type="match status" value="1"/>
</dbReference>
<keyword evidence="15" id="KW-1133">Transmembrane helix</keyword>
<dbReference type="FunFam" id="1.25.50.20:FF:000001">
    <property type="entry name" value="Aminopeptidase"/>
    <property type="match status" value="1"/>
</dbReference>
<evidence type="ECO:0000256" key="5">
    <source>
        <dbReference type="ARBA" id="ARBA00022438"/>
    </source>
</evidence>
<dbReference type="PRINTS" id="PR00756">
    <property type="entry name" value="ALADIPTASE"/>
</dbReference>
<evidence type="ECO:0000256" key="10">
    <source>
        <dbReference type="ARBA" id="ARBA00022723"/>
    </source>
</evidence>
<evidence type="ECO:0000313" key="28">
    <source>
        <dbReference type="EMBL" id="VVC39572.1"/>
    </source>
</evidence>
<dbReference type="GO" id="GO:0043171">
    <property type="term" value="P:peptide catabolic process"/>
    <property type="evidence" value="ECO:0007669"/>
    <property type="project" value="TreeGrafter"/>
</dbReference>
<comment type="similarity">
    <text evidence="4 24">Belongs to the peptidase M1 family.</text>
</comment>
<evidence type="ECO:0000256" key="16">
    <source>
        <dbReference type="ARBA" id="ARBA00023049"/>
    </source>
</evidence>
<dbReference type="Pfam" id="PF11838">
    <property type="entry name" value="ERAP1_C"/>
    <property type="match status" value="1"/>
</dbReference>
<evidence type="ECO:0000256" key="2">
    <source>
        <dbReference type="ARBA" id="ARBA00004606"/>
    </source>
</evidence>
<feature type="binding site" evidence="22">
    <location>
        <position position="370"/>
    </location>
    <ligand>
        <name>Zn(2+)</name>
        <dbReference type="ChEBI" id="CHEBI:29105"/>
        <note>catalytic</note>
    </ligand>
</feature>
<dbReference type="FunFam" id="2.60.40.1730:FF:000012">
    <property type="entry name" value="Aminopeptidase N"/>
    <property type="match status" value="1"/>
</dbReference>
<evidence type="ECO:0000256" key="13">
    <source>
        <dbReference type="ARBA" id="ARBA00022833"/>
    </source>
</evidence>
<dbReference type="OrthoDB" id="510539at2759"/>
<gene>
    <name evidence="28" type="ORF">CINCED_3A003208</name>
</gene>
<feature type="site" description="Transition state stabilizer" evidence="23">
    <location>
        <position position="433"/>
    </location>
</feature>
<dbReference type="PANTHER" id="PTHR11533">
    <property type="entry name" value="PROTEASE M1 ZINC METALLOPROTEASE"/>
    <property type="match status" value="1"/>
</dbReference>
<dbReference type="Gene3D" id="2.60.40.1730">
    <property type="entry name" value="tricorn interacting facor f3 domain"/>
    <property type="match status" value="1"/>
</dbReference>
<evidence type="ECO:0000256" key="23">
    <source>
        <dbReference type="PIRSR" id="PIRSR634016-4"/>
    </source>
</evidence>
<dbReference type="Gene3D" id="2.60.40.1910">
    <property type="match status" value="1"/>
</dbReference>
<comment type="subcellular location">
    <subcellularLocation>
        <location evidence="3">Cell membrane</location>
        <topology evidence="3">Lipid-anchor</topology>
        <topology evidence="3">GPI-anchor</topology>
    </subcellularLocation>
    <subcellularLocation>
        <location evidence="2">Membrane</location>
        <topology evidence="2">Single-pass type II membrane protein</topology>
    </subcellularLocation>
</comment>